<evidence type="ECO:0000313" key="2">
    <source>
        <dbReference type="Proteomes" id="UP000245207"/>
    </source>
</evidence>
<dbReference type="OrthoDB" id="1785923at2759"/>
<protein>
    <submittedName>
        <fullName evidence="1">Uncharacterized protein</fullName>
    </submittedName>
</protein>
<dbReference type="Proteomes" id="UP000245207">
    <property type="component" value="Unassembled WGS sequence"/>
</dbReference>
<organism evidence="1 2">
    <name type="scientific">Artemisia annua</name>
    <name type="common">Sweet wormwood</name>
    <dbReference type="NCBI Taxonomy" id="35608"/>
    <lineage>
        <taxon>Eukaryota</taxon>
        <taxon>Viridiplantae</taxon>
        <taxon>Streptophyta</taxon>
        <taxon>Embryophyta</taxon>
        <taxon>Tracheophyta</taxon>
        <taxon>Spermatophyta</taxon>
        <taxon>Magnoliopsida</taxon>
        <taxon>eudicotyledons</taxon>
        <taxon>Gunneridae</taxon>
        <taxon>Pentapetalae</taxon>
        <taxon>asterids</taxon>
        <taxon>campanulids</taxon>
        <taxon>Asterales</taxon>
        <taxon>Asteraceae</taxon>
        <taxon>Asteroideae</taxon>
        <taxon>Anthemideae</taxon>
        <taxon>Artemisiinae</taxon>
        <taxon>Artemisia</taxon>
    </lineage>
</organism>
<dbReference type="EMBL" id="PKPP01001068">
    <property type="protein sequence ID" value="PWA85949.1"/>
    <property type="molecule type" value="Genomic_DNA"/>
</dbReference>
<dbReference type="STRING" id="35608.A0A2U1PJN3"/>
<comment type="caution">
    <text evidence="1">The sequence shown here is derived from an EMBL/GenBank/DDBJ whole genome shotgun (WGS) entry which is preliminary data.</text>
</comment>
<name>A0A2U1PJN3_ARTAN</name>
<dbReference type="AlphaFoldDB" id="A0A2U1PJN3"/>
<reference evidence="1 2" key="1">
    <citation type="journal article" date="2018" name="Mol. Plant">
        <title>The genome of Artemisia annua provides insight into the evolution of Asteraceae family and artemisinin biosynthesis.</title>
        <authorList>
            <person name="Shen Q."/>
            <person name="Zhang L."/>
            <person name="Liao Z."/>
            <person name="Wang S."/>
            <person name="Yan T."/>
            <person name="Shi P."/>
            <person name="Liu M."/>
            <person name="Fu X."/>
            <person name="Pan Q."/>
            <person name="Wang Y."/>
            <person name="Lv Z."/>
            <person name="Lu X."/>
            <person name="Zhang F."/>
            <person name="Jiang W."/>
            <person name="Ma Y."/>
            <person name="Chen M."/>
            <person name="Hao X."/>
            <person name="Li L."/>
            <person name="Tang Y."/>
            <person name="Lv G."/>
            <person name="Zhou Y."/>
            <person name="Sun X."/>
            <person name="Brodelius P.E."/>
            <person name="Rose J.K.C."/>
            <person name="Tang K."/>
        </authorList>
    </citation>
    <scope>NUCLEOTIDE SEQUENCE [LARGE SCALE GENOMIC DNA]</scope>
    <source>
        <strain evidence="2">cv. Huhao1</strain>
        <tissue evidence="1">Leaf</tissue>
    </source>
</reference>
<proteinExistence type="predicted"/>
<gene>
    <name evidence="1" type="ORF">CTI12_AA143450</name>
</gene>
<accession>A0A2U1PJN3</accession>
<evidence type="ECO:0000313" key="1">
    <source>
        <dbReference type="EMBL" id="PWA85949.1"/>
    </source>
</evidence>
<keyword evidence="2" id="KW-1185">Reference proteome</keyword>
<sequence length="77" mass="8715">MEMPNQKNVDHELEAAQPEVVALEKALKVAMVLTGTAREIDFGREVPAFEIDAGAVEPEFEKLYSYLFYFENIGYSN</sequence>